<gene>
    <name evidence="8" type="primary">Lip3_4</name>
    <name evidence="8" type="ORF">Bhyg_01961</name>
</gene>
<name>A0A9Q0S629_9DIPT</name>
<dbReference type="PANTHER" id="PTHR11005">
    <property type="entry name" value="LYSOSOMAL ACID LIPASE-RELATED"/>
    <property type="match status" value="1"/>
</dbReference>
<dbReference type="GO" id="GO:0016787">
    <property type="term" value="F:hydrolase activity"/>
    <property type="evidence" value="ECO:0007669"/>
    <property type="project" value="UniProtKB-KW"/>
</dbReference>
<dbReference type="InterPro" id="IPR029058">
    <property type="entry name" value="AB_hydrolase_fold"/>
</dbReference>
<evidence type="ECO:0000259" key="7">
    <source>
        <dbReference type="Pfam" id="PF04083"/>
    </source>
</evidence>
<organism evidence="8 9">
    <name type="scientific">Pseudolycoriella hygida</name>
    <dbReference type="NCBI Taxonomy" id="35572"/>
    <lineage>
        <taxon>Eukaryota</taxon>
        <taxon>Metazoa</taxon>
        <taxon>Ecdysozoa</taxon>
        <taxon>Arthropoda</taxon>
        <taxon>Hexapoda</taxon>
        <taxon>Insecta</taxon>
        <taxon>Pterygota</taxon>
        <taxon>Neoptera</taxon>
        <taxon>Endopterygota</taxon>
        <taxon>Diptera</taxon>
        <taxon>Nematocera</taxon>
        <taxon>Sciaroidea</taxon>
        <taxon>Sciaridae</taxon>
        <taxon>Pseudolycoriella</taxon>
    </lineage>
</organism>
<keyword evidence="4" id="KW-0442">Lipid degradation</keyword>
<accession>A0A9Q0S629</accession>
<dbReference type="OrthoDB" id="9974421at2759"/>
<evidence type="ECO:0000256" key="4">
    <source>
        <dbReference type="ARBA" id="ARBA00022963"/>
    </source>
</evidence>
<evidence type="ECO:0000256" key="3">
    <source>
        <dbReference type="ARBA" id="ARBA00022801"/>
    </source>
</evidence>
<dbReference type="SUPFAM" id="SSF53474">
    <property type="entry name" value="alpha/beta-Hydrolases"/>
    <property type="match status" value="1"/>
</dbReference>
<keyword evidence="6" id="KW-0325">Glycoprotein</keyword>
<dbReference type="AlphaFoldDB" id="A0A9Q0S629"/>
<dbReference type="EMBL" id="WJQU01000001">
    <property type="protein sequence ID" value="KAJ6646747.1"/>
    <property type="molecule type" value="Genomic_DNA"/>
</dbReference>
<reference evidence="8" key="1">
    <citation type="submission" date="2022-07" db="EMBL/GenBank/DDBJ databases">
        <authorList>
            <person name="Trinca V."/>
            <person name="Uliana J.V.C."/>
            <person name="Torres T.T."/>
            <person name="Ward R.J."/>
            <person name="Monesi N."/>
        </authorList>
    </citation>
    <scope>NUCLEOTIDE SEQUENCE</scope>
    <source>
        <strain evidence="8">HSMRA1968</strain>
        <tissue evidence="8">Whole embryos</tissue>
    </source>
</reference>
<evidence type="ECO:0000256" key="6">
    <source>
        <dbReference type="ARBA" id="ARBA00023180"/>
    </source>
</evidence>
<comment type="similarity">
    <text evidence="1">Belongs to the AB hydrolase superfamily. Lipase family.</text>
</comment>
<proteinExistence type="inferred from homology"/>
<keyword evidence="5" id="KW-0443">Lipid metabolism</keyword>
<dbReference type="Gene3D" id="3.40.50.1820">
    <property type="entry name" value="alpha/beta hydrolase"/>
    <property type="match status" value="1"/>
</dbReference>
<comment type="caution">
    <text evidence="8">The sequence shown here is derived from an EMBL/GenBank/DDBJ whole genome shotgun (WGS) entry which is preliminary data.</text>
</comment>
<dbReference type="Pfam" id="PF04083">
    <property type="entry name" value="Abhydro_lipase"/>
    <property type="match status" value="1"/>
</dbReference>
<sequence length="477" mass="54031">MRAYIVFVTLGLAMSNPVEEDTIRKRYPEIITDIPFVDAASVDIEELLNEATSRPGLEWLNDEELLAQSGINITNIDRDIIADAFSTTCELVRRRGYPCEIHRFINSDDYILEMHRIPGSPLNPTKPGKTVAYLQHGVLDSSAAWVLMGKQALGYMLADLGYDVWLGNVRGNRYSRQHIRNDPDGGRGNRRSFWDFSWHEIGMVDIPDMIDYISSRTGQQRMHYVGHSQGTTTFFVMCAERPAYNDRIISAHMLAPIAFMGNLRSPFVRSAAFFLNTLDMATAFLGIFEFFPNSKIMSLLGQAACRDEAWIQFVCSNVLFLIGGFNSVQMNNTMLPVIMGHTPAGASTNQMIHYGQEIRSSQFRQFDYGLFNLIHHGSFTPPKYNLANVRAPVSLYYSLNDLLSEPVDVEKLWQSLGNPVHKILIADSRFNHFDYVWAIDQRTLVYDRIVSIMTSQESGVTSVSDGNLSEDIYDLRL</sequence>
<keyword evidence="2" id="KW-0732">Signal</keyword>
<evidence type="ECO:0000313" key="9">
    <source>
        <dbReference type="Proteomes" id="UP001151699"/>
    </source>
</evidence>
<evidence type="ECO:0000313" key="8">
    <source>
        <dbReference type="EMBL" id="KAJ6646747.1"/>
    </source>
</evidence>
<dbReference type="FunFam" id="3.40.50.1820:FF:000021">
    <property type="entry name" value="Lipase"/>
    <property type="match status" value="1"/>
</dbReference>
<keyword evidence="3" id="KW-0378">Hydrolase</keyword>
<evidence type="ECO:0000256" key="5">
    <source>
        <dbReference type="ARBA" id="ARBA00023098"/>
    </source>
</evidence>
<evidence type="ECO:0000256" key="2">
    <source>
        <dbReference type="ARBA" id="ARBA00022729"/>
    </source>
</evidence>
<evidence type="ECO:0000256" key="1">
    <source>
        <dbReference type="ARBA" id="ARBA00010701"/>
    </source>
</evidence>
<keyword evidence="9" id="KW-1185">Reference proteome</keyword>
<dbReference type="Proteomes" id="UP001151699">
    <property type="component" value="Chromosome A"/>
</dbReference>
<dbReference type="InterPro" id="IPR006693">
    <property type="entry name" value="AB_hydrolase_lipase"/>
</dbReference>
<feature type="domain" description="Partial AB-hydrolase lipase" evidence="7">
    <location>
        <begin position="90"/>
        <end position="148"/>
    </location>
</feature>
<protein>
    <submittedName>
        <fullName evidence="8">Lipase 3</fullName>
    </submittedName>
</protein>
<dbReference type="GO" id="GO:0016042">
    <property type="term" value="P:lipid catabolic process"/>
    <property type="evidence" value="ECO:0007669"/>
    <property type="project" value="UniProtKB-KW"/>
</dbReference>